<dbReference type="PANTHER" id="PTHR31616:SF10">
    <property type="entry name" value="TREHALASE"/>
    <property type="match status" value="1"/>
</dbReference>
<evidence type="ECO:0000259" key="2">
    <source>
        <dbReference type="Pfam" id="PF19291"/>
    </source>
</evidence>
<evidence type="ECO:0000259" key="1">
    <source>
        <dbReference type="Pfam" id="PF00723"/>
    </source>
</evidence>
<dbReference type="GO" id="GO:0015927">
    <property type="term" value="F:trehalase activity"/>
    <property type="evidence" value="ECO:0007669"/>
    <property type="project" value="TreeGrafter"/>
</dbReference>
<reference evidence="3" key="1">
    <citation type="journal article" date="2014" name="Int. J. Syst. Evol. Microbiol.">
        <title>Complete genome sequence of Corynebacterium casei LMG S-19264T (=DSM 44701T), isolated from a smear-ripened cheese.</title>
        <authorList>
            <consortium name="US DOE Joint Genome Institute (JGI-PGF)"/>
            <person name="Walter F."/>
            <person name="Albersmeier A."/>
            <person name="Kalinowski J."/>
            <person name="Ruckert C."/>
        </authorList>
    </citation>
    <scope>NUCLEOTIDE SEQUENCE</scope>
    <source>
        <strain evidence="3">VKM Ac-1401</strain>
    </source>
</reference>
<protein>
    <submittedName>
        <fullName evidence="3">Trehalase</fullName>
    </submittedName>
</protein>
<dbReference type="RefSeq" id="WP_271176814.1">
    <property type="nucleotide sequence ID" value="NZ_BAAAJO010000005.1"/>
</dbReference>
<dbReference type="InterPro" id="IPR012341">
    <property type="entry name" value="6hp_glycosidase-like_sf"/>
</dbReference>
<dbReference type="SUPFAM" id="SSF48208">
    <property type="entry name" value="Six-hairpin glycosidases"/>
    <property type="match status" value="1"/>
</dbReference>
<evidence type="ECO:0000313" key="3">
    <source>
        <dbReference type="EMBL" id="GLJ76152.1"/>
    </source>
</evidence>
<reference evidence="3" key="2">
    <citation type="submission" date="2023-01" db="EMBL/GenBank/DDBJ databases">
        <authorList>
            <person name="Sun Q."/>
            <person name="Evtushenko L."/>
        </authorList>
    </citation>
    <scope>NUCLEOTIDE SEQUENCE</scope>
    <source>
        <strain evidence="3">VKM Ac-1401</strain>
    </source>
</reference>
<name>A0A9W6HA39_9MICO</name>
<evidence type="ECO:0000313" key="4">
    <source>
        <dbReference type="Proteomes" id="UP001142372"/>
    </source>
</evidence>
<organism evidence="3 4">
    <name type="scientific">Leifsonia poae</name>
    <dbReference type="NCBI Taxonomy" id="110933"/>
    <lineage>
        <taxon>Bacteria</taxon>
        <taxon>Bacillati</taxon>
        <taxon>Actinomycetota</taxon>
        <taxon>Actinomycetes</taxon>
        <taxon>Micrococcales</taxon>
        <taxon>Microbacteriaceae</taxon>
        <taxon>Leifsonia</taxon>
    </lineage>
</organism>
<dbReference type="InterPro" id="IPR045582">
    <property type="entry name" value="Trehalase-like_N"/>
</dbReference>
<dbReference type="Pfam" id="PF19291">
    <property type="entry name" value="TREH_N"/>
    <property type="match status" value="1"/>
</dbReference>
<dbReference type="EMBL" id="BSEN01000006">
    <property type="protein sequence ID" value="GLJ76152.1"/>
    <property type="molecule type" value="Genomic_DNA"/>
</dbReference>
<dbReference type="GO" id="GO:0005993">
    <property type="term" value="P:trehalose catabolic process"/>
    <property type="evidence" value="ECO:0007669"/>
    <property type="project" value="TreeGrafter"/>
</dbReference>
<dbReference type="Proteomes" id="UP001142372">
    <property type="component" value="Unassembled WGS sequence"/>
</dbReference>
<feature type="domain" description="Trehalase-like N-terminal" evidence="2">
    <location>
        <begin position="8"/>
        <end position="84"/>
    </location>
</feature>
<dbReference type="Gene3D" id="1.50.10.10">
    <property type="match status" value="1"/>
</dbReference>
<proteinExistence type="predicted"/>
<dbReference type="InterPro" id="IPR008928">
    <property type="entry name" value="6-hairpin_glycosidase_sf"/>
</dbReference>
<gene>
    <name evidence="3" type="ORF">GCM10017584_17260</name>
</gene>
<accession>A0A9W6HA39</accession>
<dbReference type="Pfam" id="PF00723">
    <property type="entry name" value="Glyco_hydro_15"/>
    <property type="match status" value="1"/>
</dbReference>
<dbReference type="PANTHER" id="PTHR31616">
    <property type="entry name" value="TREHALASE"/>
    <property type="match status" value="1"/>
</dbReference>
<dbReference type="AlphaFoldDB" id="A0A9W6HA39"/>
<sequence length="619" mass="68368">MSLTSPFPPIADYAFLSNCHTGALVAPDGSVDWLCVPAFDSPSAFGNLLDRGAGSFRFGPYGINVPTQRSYVPGTNVLTTTWHTPGGWLLVHDALTMGPRTGPDRITPHTRPPADDDADHMLVRLVECLEGSVEVELNCEPAFDYGRQPAGWSLVDDDLHAADATGAGQQFRLSTNMAIGLEGSSARARHTLAAGQKAYCALSWAEEFASPRDVDDAADRIERTVLFWRRWLARARIPDHPLRHPLERSALTIKGLTYMPTGATVAALTTSLPETPGGERNWDYRYTWMRDTTFTLQALHFLNLDWEADEFMQFVADLEPNEDGGLQIMYGIDGRRDLTESTRDDLSGYEGARPVRIGNGAFNQRQNDVYGAVLDSLLLHTRRNQHLPRRLWPLVKAQAESALASWREPDQGIWEARGAPQHYVSSKLMGWVALDRAAKLAEIRGDLELEKSWSAAADEIRADILEHGVSERGVLRQHYDTDALDASTLLAAIFGFLPGDDERMRKTVDAIATELTEHGFVLRYVTGETDDGLSGKEGTFLICSFWLVSAFSIVGEGEQAADLLERLLRIASPLGLYAEEFEVGRSRHLGNFPQAFSHLALIEAGARIILADRLAELSL</sequence>
<feature type="domain" description="GH15-like" evidence="1">
    <location>
        <begin position="248"/>
        <end position="605"/>
    </location>
</feature>
<keyword evidence="4" id="KW-1185">Reference proteome</keyword>
<dbReference type="InterPro" id="IPR011613">
    <property type="entry name" value="GH15-like"/>
</dbReference>
<comment type="caution">
    <text evidence="3">The sequence shown here is derived from an EMBL/GenBank/DDBJ whole genome shotgun (WGS) entry which is preliminary data.</text>
</comment>